<proteinExistence type="inferred from homology"/>
<keyword evidence="8 17" id="KW-0812">Transmembrane</keyword>
<evidence type="ECO:0000259" key="19">
    <source>
        <dbReference type="Pfam" id="PF13614"/>
    </source>
</evidence>
<name>A0A2T6A964_9RHOB</name>
<dbReference type="EC" id="2.7.10.2" evidence="4"/>
<dbReference type="InterPro" id="IPR050445">
    <property type="entry name" value="Bact_polysacc_biosynth/exp"/>
</dbReference>
<evidence type="ECO:0000256" key="11">
    <source>
        <dbReference type="ARBA" id="ARBA00022840"/>
    </source>
</evidence>
<dbReference type="InterPro" id="IPR003856">
    <property type="entry name" value="LPS_length_determ_N"/>
</dbReference>
<evidence type="ECO:0000256" key="5">
    <source>
        <dbReference type="ARBA" id="ARBA00022475"/>
    </source>
</evidence>
<dbReference type="NCBIfam" id="TIGR01007">
    <property type="entry name" value="eps_fam"/>
    <property type="match status" value="1"/>
</dbReference>
<evidence type="ECO:0000256" key="10">
    <source>
        <dbReference type="ARBA" id="ARBA00022777"/>
    </source>
</evidence>
<gene>
    <name evidence="21" type="ORF">C8N44_13419</name>
</gene>
<dbReference type="InterPro" id="IPR005702">
    <property type="entry name" value="Wzc-like_C"/>
</dbReference>
<dbReference type="AlphaFoldDB" id="A0A2T6A964"/>
<keyword evidence="6" id="KW-0997">Cell inner membrane</keyword>
<dbReference type="RefSeq" id="WP_244641146.1">
    <property type="nucleotide sequence ID" value="NZ_BMEZ01000033.1"/>
</dbReference>
<keyword evidence="7" id="KW-0808">Transferase</keyword>
<protein>
    <recommendedName>
        <fullName evidence="4">non-specific protein-tyrosine kinase</fullName>
        <ecNumber evidence="4">2.7.10.2</ecNumber>
    </recommendedName>
</protein>
<dbReference type="GO" id="GO:0004715">
    <property type="term" value="F:non-membrane spanning protein tyrosine kinase activity"/>
    <property type="evidence" value="ECO:0007669"/>
    <property type="project" value="UniProtKB-EC"/>
</dbReference>
<evidence type="ECO:0000256" key="17">
    <source>
        <dbReference type="SAM" id="Phobius"/>
    </source>
</evidence>
<evidence type="ECO:0000256" key="1">
    <source>
        <dbReference type="ARBA" id="ARBA00004429"/>
    </source>
</evidence>
<evidence type="ECO:0000256" key="2">
    <source>
        <dbReference type="ARBA" id="ARBA00007316"/>
    </source>
</evidence>
<keyword evidence="11" id="KW-0067">ATP-binding</keyword>
<dbReference type="InterPro" id="IPR032807">
    <property type="entry name" value="GNVR"/>
</dbReference>
<evidence type="ECO:0000256" key="12">
    <source>
        <dbReference type="ARBA" id="ARBA00022989"/>
    </source>
</evidence>
<keyword evidence="22" id="KW-1185">Reference proteome</keyword>
<keyword evidence="16" id="KW-0175">Coiled coil</keyword>
<keyword evidence="14" id="KW-0829">Tyrosine-protein kinase</keyword>
<evidence type="ECO:0000256" key="9">
    <source>
        <dbReference type="ARBA" id="ARBA00022741"/>
    </source>
</evidence>
<keyword evidence="10" id="KW-0418">Kinase</keyword>
<comment type="subcellular location">
    <subcellularLocation>
        <location evidence="1">Cell inner membrane</location>
        <topology evidence="1">Multi-pass membrane protein</topology>
    </subcellularLocation>
</comment>
<evidence type="ECO:0000259" key="20">
    <source>
        <dbReference type="Pfam" id="PF13807"/>
    </source>
</evidence>
<comment type="caution">
    <text evidence="21">The sequence shown here is derived from an EMBL/GenBank/DDBJ whole genome shotgun (WGS) entry which is preliminary data.</text>
</comment>
<dbReference type="InterPro" id="IPR027417">
    <property type="entry name" value="P-loop_NTPase"/>
</dbReference>
<dbReference type="SUPFAM" id="SSF52540">
    <property type="entry name" value="P-loop containing nucleoside triphosphate hydrolases"/>
    <property type="match status" value="1"/>
</dbReference>
<organism evidence="21 22">
    <name type="scientific">Allosediminivita pacifica</name>
    <dbReference type="NCBI Taxonomy" id="1267769"/>
    <lineage>
        <taxon>Bacteria</taxon>
        <taxon>Pseudomonadati</taxon>
        <taxon>Pseudomonadota</taxon>
        <taxon>Alphaproteobacteria</taxon>
        <taxon>Rhodobacterales</taxon>
        <taxon>Paracoccaceae</taxon>
        <taxon>Allosediminivita</taxon>
    </lineage>
</organism>
<reference evidence="21 22" key="1">
    <citation type="submission" date="2018-04" db="EMBL/GenBank/DDBJ databases">
        <title>Genomic Encyclopedia of Archaeal and Bacterial Type Strains, Phase II (KMG-II): from individual species to whole genera.</title>
        <authorList>
            <person name="Goeker M."/>
        </authorList>
    </citation>
    <scope>NUCLEOTIDE SEQUENCE [LARGE SCALE GENOMIC DNA]</scope>
    <source>
        <strain evidence="21 22">DSM 29329</strain>
    </source>
</reference>
<keyword evidence="9" id="KW-0547">Nucleotide-binding</keyword>
<feature type="coiled-coil region" evidence="16">
    <location>
        <begin position="344"/>
        <end position="378"/>
    </location>
</feature>
<dbReference type="GO" id="GO:0005886">
    <property type="term" value="C:plasma membrane"/>
    <property type="evidence" value="ECO:0007669"/>
    <property type="project" value="UniProtKB-SubCell"/>
</dbReference>
<dbReference type="Pfam" id="PF13807">
    <property type="entry name" value="GNVR"/>
    <property type="match status" value="1"/>
</dbReference>
<dbReference type="InterPro" id="IPR025669">
    <property type="entry name" value="AAA_dom"/>
</dbReference>
<evidence type="ECO:0000256" key="4">
    <source>
        <dbReference type="ARBA" id="ARBA00011903"/>
    </source>
</evidence>
<feature type="transmembrane region" description="Helical" evidence="17">
    <location>
        <begin position="435"/>
        <end position="455"/>
    </location>
</feature>
<evidence type="ECO:0000256" key="15">
    <source>
        <dbReference type="ARBA" id="ARBA00051245"/>
    </source>
</evidence>
<feature type="coiled-coil region" evidence="16">
    <location>
        <begin position="242"/>
        <end position="305"/>
    </location>
</feature>
<feature type="domain" description="Tyrosine-protein kinase G-rich" evidence="20">
    <location>
        <begin position="384"/>
        <end position="458"/>
    </location>
</feature>
<comment type="similarity">
    <text evidence="2">Belongs to the CpsD/CapB family.</text>
</comment>
<evidence type="ECO:0000259" key="18">
    <source>
        <dbReference type="Pfam" id="PF02706"/>
    </source>
</evidence>
<evidence type="ECO:0000256" key="8">
    <source>
        <dbReference type="ARBA" id="ARBA00022692"/>
    </source>
</evidence>
<evidence type="ECO:0000256" key="16">
    <source>
        <dbReference type="SAM" id="Coils"/>
    </source>
</evidence>
<dbReference type="Pfam" id="PF02706">
    <property type="entry name" value="Wzz"/>
    <property type="match status" value="1"/>
</dbReference>
<dbReference type="EMBL" id="QBKN01000034">
    <property type="protein sequence ID" value="PTX40364.1"/>
    <property type="molecule type" value="Genomic_DNA"/>
</dbReference>
<evidence type="ECO:0000256" key="14">
    <source>
        <dbReference type="ARBA" id="ARBA00023137"/>
    </source>
</evidence>
<dbReference type="GO" id="GO:0005524">
    <property type="term" value="F:ATP binding"/>
    <property type="evidence" value="ECO:0007669"/>
    <property type="project" value="UniProtKB-KW"/>
</dbReference>
<evidence type="ECO:0000256" key="6">
    <source>
        <dbReference type="ARBA" id="ARBA00022519"/>
    </source>
</evidence>
<accession>A0A2T6A964</accession>
<evidence type="ECO:0000313" key="21">
    <source>
        <dbReference type="EMBL" id="PTX40364.1"/>
    </source>
</evidence>
<sequence length="724" mass="79705">MNSSFPNPQVSSSVGMRSASYEDGASALDVGAILGALWRGKWIILISAIGMLMVGIYYAYEVATPRYTASAVVALNSREEQVVDLNSVVSGLSADSSVVNTEVEVLRSRNLMGKVVDTLDLTSDPEFNPQLRDRSIMQRITGQVKSWIRSVLSQPPQTQASGAVLGATEDRSARDTATSLLLGATEVRNIPLSLVFRINVETTNPRKSAAIADTIVDLYIQDQLEAKFEATEKATVWLTDRVSELQVELEEAEASVKEFRSSIDLVSREALIGLERQLKDLRDRAEATETRRDEAAARLATLESAGTPQEQVEALGDSQLEQYLPRLDEPQIAQAFETRLQQIEIRTRQELQRAENQLNALRNSATELETQIDRQSDDFIRLQQLTREAEAVRLLYEYFLSRLKETSAQQGIQQADSRSLSEAVIPGGASAPNKALIFAICLLLGGIAGSVLVLFREARNNVYREPQSLEKGTGYPVMGQVPLLPARRRKDAIRYLAEKPTSAAAEAVRNLRTSVMLSNVDAPPQVIMTTSSLPGEGKTTLAMALTQNFSGMGKRCLIIEGDIRRRVFSQYTQDNDSETGLISVLTGERSLSEVVYHMPQVGADVLRAGKTGTNAADLFASDSFSEVLRAAREQYDQIIIDTPPVLVVPDARIIAQHVDAVLFVVRWDSTQKGQVSEALRMFESVGRPINGTVLNQINPKGMKRYGYGHKYGAYAAYGSKYYVN</sequence>
<dbReference type="PANTHER" id="PTHR32309">
    <property type="entry name" value="TYROSINE-PROTEIN KINASE"/>
    <property type="match status" value="1"/>
</dbReference>
<feature type="domain" description="AAA" evidence="19">
    <location>
        <begin position="534"/>
        <end position="665"/>
    </location>
</feature>
<comment type="catalytic activity">
    <reaction evidence="15">
        <text>L-tyrosyl-[protein] + ATP = O-phospho-L-tyrosyl-[protein] + ADP + H(+)</text>
        <dbReference type="Rhea" id="RHEA:10596"/>
        <dbReference type="Rhea" id="RHEA-COMP:10136"/>
        <dbReference type="Rhea" id="RHEA-COMP:20101"/>
        <dbReference type="ChEBI" id="CHEBI:15378"/>
        <dbReference type="ChEBI" id="CHEBI:30616"/>
        <dbReference type="ChEBI" id="CHEBI:46858"/>
        <dbReference type="ChEBI" id="CHEBI:61978"/>
        <dbReference type="ChEBI" id="CHEBI:456216"/>
        <dbReference type="EC" id="2.7.10.2"/>
    </reaction>
</comment>
<feature type="transmembrane region" description="Helical" evidence="17">
    <location>
        <begin position="42"/>
        <end position="60"/>
    </location>
</feature>
<keyword evidence="5" id="KW-1003">Cell membrane</keyword>
<feature type="domain" description="Polysaccharide chain length determinant N-terminal" evidence="18">
    <location>
        <begin position="28"/>
        <end position="119"/>
    </location>
</feature>
<dbReference type="Proteomes" id="UP000244069">
    <property type="component" value="Unassembled WGS sequence"/>
</dbReference>
<dbReference type="Pfam" id="PF13614">
    <property type="entry name" value="AAA_31"/>
    <property type="match status" value="1"/>
</dbReference>
<keyword evidence="13 17" id="KW-0472">Membrane</keyword>
<evidence type="ECO:0000256" key="7">
    <source>
        <dbReference type="ARBA" id="ARBA00022679"/>
    </source>
</evidence>
<keyword evidence="12 17" id="KW-1133">Transmembrane helix</keyword>
<dbReference type="PANTHER" id="PTHR32309:SF13">
    <property type="entry name" value="FERRIC ENTEROBACTIN TRANSPORT PROTEIN FEPE"/>
    <property type="match status" value="1"/>
</dbReference>
<dbReference type="CDD" id="cd05387">
    <property type="entry name" value="BY-kinase"/>
    <property type="match status" value="1"/>
</dbReference>
<evidence type="ECO:0000256" key="13">
    <source>
        <dbReference type="ARBA" id="ARBA00023136"/>
    </source>
</evidence>
<comment type="similarity">
    <text evidence="3">Belongs to the etk/wzc family.</text>
</comment>
<evidence type="ECO:0000313" key="22">
    <source>
        <dbReference type="Proteomes" id="UP000244069"/>
    </source>
</evidence>
<dbReference type="Gene3D" id="3.40.50.300">
    <property type="entry name" value="P-loop containing nucleotide triphosphate hydrolases"/>
    <property type="match status" value="1"/>
</dbReference>
<evidence type="ECO:0000256" key="3">
    <source>
        <dbReference type="ARBA" id="ARBA00008883"/>
    </source>
</evidence>